<dbReference type="InterPro" id="IPR003593">
    <property type="entry name" value="AAA+_ATPase"/>
</dbReference>
<dbReference type="RefSeq" id="WP_307427397.1">
    <property type="nucleotide sequence ID" value="NZ_JAUSVK010000001.1"/>
</dbReference>
<dbReference type="InterPro" id="IPR017871">
    <property type="entry name" value="ABC_transporter-like_CS"/>
</dbReference>
<dbReference type="Pfam" id="PF09821">
    <property type="entry name" value="AAA_assoc_C"/>
    <property type="match status" value="1"/>
</dbReference>
<dbReference type="PROSITE" id="PS50893">
    <property type="entry name" value="ABC_TRANSPORTER_2"/>
    <property type="match status" value="1"/>
</dbReference>
<dbReference type="GO" id="GO:0005524">
    <property type="term" value="F:ATP binding"/>
    <property type="evidence" value="ECO:0007669"/>
    <property type="project" value="UniProtKB-KW"/>
</dbReference>
<keyword evidence="7" id="KW-1185">Reference proteome</keyword>
<evidence type="ECO:0000256" key="3">
    <source>
        <dbReference type="ARBA" id="ARBA00022741"/>
    </source>
</evidence>
<protein>
    <submittedName>
        <fullName evidence="6">NitT/TauT family transport system ATP-binding protein</fullName>
    </submittedName>
</protein>
<dbReference type="Proteomes" id="UP001237448">
    <property type="component" value="Unassembled WGS sequence"/>
</dbReference>
<organism evidence="6 7">
    <name type="scientific">Labrys monachus</name>
    <dbReference type="NCBI Taxonomy" id="217067"/>
    <lineage>
        <taxon>Bacteria</taxon>
        <taxon>Pseudomonadati</taxon>
        <taxon>Pseudomonadota</taxon>
        <taxon>Alphaproteobacteria</taxon>
        <taxon>Hyphomicrobiales</taxon>
        <taxon>Xanthobacteraceae</taxon>
        <taxon>Labrys</taxon>
    </lineage>
</organism>
<comment type="similarity">
    <text evidence="1">Belongs to the ABC transporter superfamily.</text>
</comment>
<evidence type="ECO:0000313" key="7">
    <source>
        <dbReference type="Proteomes" id="UP001237448"/>
    </source>
</evidence>
<dbReference type="InterPro" id="IPR003439">
    <property type="entry name" value="ABC_transporter-like_ATP-bd"/>
</dbReference>
<evidence type="ECO:0000313" key="6">
    <source>
        <dbReference type="EMBL" id="MDQ0392850.1"/>
    </source>
</evidence>
<dbReference type="Gene3D" id="3.40.50.300">
    <property type="entry name" value="P-loop containing nucleotide triphosphate hydrolases"/>
    <property type="match status" value="1"/>
</dbReference>
<dbReference type="PANTHER" id="PTHR42788:SF13">
    <property type="entry name" value="ALIPHATIC SULFONATES IMPORT ATP-BINDING PROTEIN SSUB"/>
    <property type="match status" value="1"/>
</dbReference>
<keyword evidence="3" id="KW-0547">Nucleotide-binding</keyword>
<gene>
    <name evidence="6" type="ORF">J3R73_002642</name>
</gene>
<evidence type="ECO:0000256" key="4">
    <source>
        <dbReference type="ARBA" id="ARBA00022840"/>
    </source>
</evidence>
<dbReference type="CDD" id="cd03293">
    <property type="entry name" value="ABC_NrtD_SsuB_transporters"/>
    <property type="match status" value="1"/>
</dbReference>
<dbReference type="InterPro" id="IPR050166">
    <property type="entry name" value="ABC_transporter_ATP-bind"/>
</dbReference>
<dbReference type="InterPro" id="IPR018632">
    <property type="entry name" value="AAA-associated_dom_C"/>
</dbReference>
<evidence type="ECO:0000259" key="5">
    <source>
        <dbReference type="PROSITE" id="PS50893"/>
    </source>
</evidence>
<accession>A0ABU0FFN3</accession>
<dbReference type="PANTHER" id="PTHR42788">
    <property type="entry name" value="TAURINE IMPORT ATP-BINDING PROTEIN-RELATED"/>
    <property type="match status" value="1"/>
</dbReference>
<proteinExistence type="inferred from homology"/>
<dbReference type="EMBL" id="JAUSVK010000001">
    <property type="protein sequence ID" value="MDQ0392850.1"/>
    <property type="molecule type" value="Genomic_DNA"/>
</dbReference>
<dbReference type="SUPFAM" id="SSF52540">
    <property type="entry name" value="P-loop containing nucleoside triphosphate hydrolases"/>
    <property type="match status" value="1"/>
</dbReference>
<dbReference type="SMART" id="SM00382">
    <property type="entry name" value="AAA"/>
    <property type="match status" value="1"/>
</dbReference>
<evidence type="ECO:0000256" key="2">
    <source>
        <dbReference type="ARBA" id="ARBA00022448"/>
    </source>
</evidence>
<sequence length="436" mass="47383">MLDQPSKVPLIDIAKVSRSFKKGSGSDVVVLDDVDLAISGGEIVGLLGRSGSGKSTLLRIIAGLIEPSAGKALWRGEPIDGPPPGISMVFQSFALFPWLTVLQNVELGLEAQRVERAERRERALAAIDLIGLGGFENAYPKELSGGMRQRVGFARALVVHPDLLLMDEPFSALDVLTAETLRTDMIDLWMEGRLPIKSVLIVTHNIEEAVLMCDRILVFSSNPGRVARELKVDLPHPRNRLDPAFRQLVETIYALMTKRPEPLLPAAAGVGESGVGMSLNAVSTNLMAGLIEALAGPPYDGRADLPDLAGALQLEADELFHLGETLQLLGLASLSEGDILLTEAGKRFAGLETDERKKLFAGQLIAHVPLIGLILRVLNERPSHAAPAARFRNELEDHMSESYAEETLEAAIAWSRYAELFSYDEQSETFSLEEAE</sequence>
<dbReference type="InterPro" id="IPR027417">
    <property type="entry name" value="P-loop_NTPase"/>
</dbReference>
<keyword evidence="2" id="KW-0813">Transport</keyword>
<dbReference type="Pfam" id="PF00005">
    <property type="entry name" value="ABC_tran"/>
    <property type="match status" value="1"/>
</dbReference>
<reference evidence="6 7" key="1">
    <citation type="submission" date="2023-07" db="EMBL/GenBank/DDBJ databases">
        <title>Genomic Encyclopedia of Type Strains, Phase IV (KMG-IV): sequencing the most valuable type-strain genomes for metagenomic binning, comparative biology and taxonomic classification.</title>
        <authorList>
            <person name="Goeker M."/>
        </authorList>
    </citation>
    <scope>NUCLEOTIDE SEQUENCE [LARGE SCALE GENOMIC DNA]</scope>
    <source>
        <strain evidence="6 7">DSM 5896</strain>
    </source>
</reference>
<comment type="caution">
    <text evidence="6">The sequence shown here is derived from an EMBL/GenBank/DDBJ whole genome shotgun (WGS) entry which is preliminary data.</text>
</comment>
<name>A0ABU0FFN3_9HYPH</name>
<feature type="domain" description="ABC transporter" evidence="5">
    <location>
        <begin position="8"/>
        <end position="246"/>
    </location>
</feature>
<evidence type="ECO:0000256" key="1">
    <source>
        <dbReference type="ARBA" id="ARBA00005417"/>
    </source>
</evidence>
<dbReference type="PROSITE" id="PS00211">
    <property type="entry name" value="ABC_TRANSPORTER_1"/>
    <property type="match status" value="1"/>
</dbReference>
<keyword evidence="4 6" id="KW-0067">ATP-binding</keyword>